<evidence type="ECO:0000313" key="4">
    <source>
        <dbReference type="Proteomes" id="UP000692954"/>
    </source>
</evidence>
<dbReference type="EMBL" id="CAJJDN010000068">
    <property type="protein sequence ID" value="CAD8097651.1"/>
    <property type="molecule type" value="Genomic_DNA"/>
</dbReference>
<sequence length="254" mass="29824">MEKFLILLATARLVYPFIYYDTGLARNFDYTFDTGFVCNFGHTRSATIPFSDTFEKIPQVFFTHEHFEQEMPQVGFKLSITTITQTWFEVETPNSHSQVWVAYQFTKSYKALECFSIRTSRKEVLDLNILPTFYLELVQLNKIYTTTGNYDYLVDKSTTQLKMILQVKCENNNKKIQADFNKCNSCSTKKTHSFTYNCFKQMNYVGFFPIFKQAFQQYNKLKISIQSSSLEITQILYDQSITEQSIVKIQILNQ</sequence>
<dbReference type="Proteomes" id="UP000692954">
    <property type="component" value="Unassembled WGS sequence"/>
</dbReference>
<keyword evidence="4" id="KW-1185">Reference proteome</keyword>
<reference evidence="3" key="1">
    <citation type="submission" date="2021-01" db="EMBL/GenBank/DDBJ databases">
        <authorList>
            <consortium name="Genoscope - CEA"/>
            <person name="William W."/>
        </authorList>
    </citation>
    <scope>NUCLEOTIDE SEQUENCE</scope>
</reference>
<evidence type="ECO:0000259" key="2">
    <source>
        <dbReference type="Pfam" id="PF09458"/>
    </source>
</evidence>
<dbReference type="GO" id="GO:0030246">
    <property type="term" value="F:carbohydrate binding"/>
    <property type="evidence" value="ECO:0007669"/>
    <property type="project" value="InterPro"/>
</dbReference>
<organism evidence="3 4">
    <name type="scientific">Paramecium sonneborni</name>
    <dbReference type="NCBI Taxonomy" id="65129"/>
    <lineage>
        <taxon>Eukaryota</taxon>
        <taxon>Sar</taxon>
        <taxon>Alveolata</taxon>
        <taxon>Ciliophora</taxon>
        <taxon>Intramacronucleata</taxon>
        <taxon>Oligohymenophorea</taxon>
        <taxon>Peniculida</taxon>
        <taxon>Parameciidae</taxon>
        <taxon>Paramecium</taxon>
    </lineage>
</organism>
<gene>
    <name evidence="3" type="ORF">PSON_ATCC_30995.1.T0680259</name>
</gene>
<protein>
    <recommendedName>
        <fullName evidence="2">H-type lectin domain-containing protein</fullName>
    </recommendedName>
</protein>
<accession>A0A8S1P3W7</accession>
<dbReference type="AlphaFoldDB" id="A0A8S1P3W7"/>
<feature type="domain" description="H-type lectin" evidence="2">
    <location>
        <begin position="46"/>
        <end position="92"/>
    </location>
</feature>
<name>A0A8S1P3W7_9CILI</name>
<evidence type="ECO:0000313" key="3">
    <source>
        <dbReference type="EMBL" id="CAD8097651.1"/>
    </source>
</evidence>
<comment type="caution">
    <text evidence="3">The sequence shown here is derived from an EMBL/GenBank/DDBJ whole genome shotgun (WGS) entry which is preliminary data.</text>
</comment>
<evidence type="ECO:0000256" key="1">
    <source>
        <dbReference type="SAM" id="SignalP"/>
    </source>
</evidence>
<keyword evidence="1" id="KW-0732">Signal</keyword>
<dbReference type="GO" id="GO:0007155">
    <property type="term" value="P:cell adhesion"/>
    <property type="evidence" value="ECO:0007669"/>
    <property type="project" value="InterPro"/>
</dbReference>
<feature type="signal peptide" evidence="1">
    <location>
        <begin position="1"/>
        <end position="16"/>
    </location>
</feature>
<dbReference type="Pfam" id="PF09458">
    <property type="entry name" value="H_lectin"/>
    <property type="match status" value="1"/>
</dbReference>
<proteinExistence type="predicted"/>
<feature type="chain" id="PRO_5035915173" description="H-type lectin domain-containing protein" evidence="1">
    <location>
        <begin position="17"/>
        <end position="254"/>
    </location>
</feature>
<dbReference type="InterPro" id="IPR019019">
    <property type="entry name" value="H-type_lectin_domain"/>
</dbReference>